<sequence>MPNVLFAYLASEGCALAFDFLSSFSCSQSLLFLFIFQILRNIIPQNDQKRDKASFLLEVIEYIQFLQEKLNMYEGQHRPWNLEPKKLIPWEHGKLWKFSLVPTAKHSDGRGIRNNRGPVESFAEQSQVIKNGFGLDSNVVAQASLTNAQNSPESELGTAAVYKALDQPTVSATPLAASNVQRKTNMFDPAVTAGMLAESLQESVPDAENMLSQPQSQWWHARPYATEHAVPTNTLNEQEGAVDSGSISISSVYSQEILNSLTHALQCSGVDLSQASISVQINVGKPENSGLHVAASNSKDHEKQSLNNQVMEHAAVDRCCNESDLAQKRLRTEES</sequence>
<dbReference type="GO" id="GO:0046983">
    <property type="term" value="F:protein dimerization activity"/>
    <property type="evidence" value="ECO:0007669"/>
    <property type="project" value="InterPro"/>
</dbReference>
<proteinExistence type="predicted"/>
<dbReference type="OrthoDB" id="690068at2759"/>
<keyword evidence="4" id="KW-0539">Nucleus</keyword>
<dbReference type="AlphaFoldDB" id="A0A6A1VGV3"/>
<organism evidence="6 7">
    <name type="scientific">Morella rubra</name>
    <name type="common">Chinese bayberry</name>
    <dbReference type="NCBI Taxonomy" id="262757"/>
    <lineage>
        <taxon>Eukaryota</taxon>
        <taxon>Viridiplantae</taxon>
        <taxon>Streptophyta</taxon>
        <taxon>Embryophyta</taxon>
        <taxon>Tracheophyta</taxon>
        <taxon>Spermatophyta</taxon>
        <taxon>Magnoliopsida</taxon>
        <taxon>eudicotyledons</taxon>
        <taxon>Gunneridae</taxon>
        <taxon>Pentapetalae</taxon>
        <taxon>rosids</taxon>
        <taxon>fabids</taxon>
        <taxon>Fagales</taxon>
        <taxon>Myricaceae</taxon>
        <taxon>Morella</taxon>
    </lineage>
</organism>
<dbReference type="Gene3D" id="4.10.280.10">
    <property type="entry name" value="Helix-loop-helix DNA-binding domain"/>
    <property type="match status" value="1"/>
</dbReference>
<evidence type="ECO:0000256" key="1">
    <source>
        <dbReference type="ARBA" id="ARBA00004123"/>
    </source>
</evidence>
<feature type="domain" description="BHLH" evidence="5">
    <location>
        <begin position="36"/>
        <end position="67"/>
    </location>
</feature>
<evidence type="ECO:0000259" key="5">
    <source>
        <dbReference type="Pfam" id="PF00010"/>
    </source>
</evidence>
<evidence type="ECO:0000256" key="2">
    <source>
        <dbReference type="ARBA" id="ARBA00023015"/>
    </source>
</evidence>
<protein>
    <submittedName>
        <fullName evidence="6">Transcription factor BIM2</fullName>
    </submittedName>
</protein>
<dbReference type="Proteomes" id="UP000516437">
    <property type="component" value="Chromosome 6"/>
</dbReference>
<reference evidence="6 7" key="1">
    <citation type="journal article" date="2019" name="Plant Biotechnol. J.">
        <title>The red bayberry genome and genetic basis of sex determination.</title>
        <authorList>
            <person name="Jia H.M."/>
            <person name="Jia H.J."/>
            <person name="Cai Q.L."/>
            <person name="Wang Y."/>
            <person name="Zhao H.B."/>
            <person name="Yang W.F."/>
            <person name="Wang G.Y."/>
            <person name="Li Y.H."/>
            <person name="Zhan D.L."/>
            <person name="Shen Y.T."/>
            <person name="Niu Q.F."/>
            <person name="Chang L."/>
            <person name="Qiu J."/>
            <person name="Zhao L."/>
            <person name="Xie H.B."/>
            <person name="Fu W.Y."/>
            <person name="Jin J."/>
            <person name="Li X.W."/>
            <person name="Jiao Y."/>
            <person name="Zhou C.C."/>
            <person name="Tu T."/>
            <person name="Chai C.Y."/>
            <person name="Gao J.L."/>
            <person name="Fan L.J."/>
            <person name="van de Weg E."/>
            <person name="Wang J.Y."/>
            <person name="Gao Z.S."/>
        </authorList>
    </citation>
    <scope>NUCLEOTIDE SEQUENCE [LARGE SCALE GENOMIC DNA]</scope>
    <source>
        <tissue evidence="6">Leaves</tissue>
    </source>
</reference>
<dbReference type="InterPro" id="IPR011598">
    <property type="entry name" value="bHLH_dom"/>
</dbReference>
<keyword evidence="3" id="KW-0804">Transcription</keyword>
<dbReference type="EMBL" id="RXIC02000024">
    <property type="protein sequence ID" value="KAB1211416.1"/>
    <property type="molecule type" value="Genomic_DNA"/>
</dbReference>
<keyword evidence="7" id="KW-1185">Reference proteome</keyword>
<comment type="subcellular location">
    <subcellularLocation>
        <location evidence="1">Nucleus</location>
    </subcellularLocation>
</comment>
<comment type="caution">
    <text evidence="6">The sequence shown here is derived from an EMBL/GenBank/DDBJ whole genome shotgun (WGS) entry which is preliminary data.</text>
</comment>
<keyword evidence="2" id="KW-0805">Transcription regulation</keyword>
<dbReference type="Pfam" id="PF00010">
    <property type="entry name" value="HLH"/>
    <property type="match status" value="1"/>
</dbReference>
<dbReference type="GO" id="GO:0003700">
    <property type="term" value="F:DNA-binding transcription factor activity"/>
    <property type="evidence" value="ECO:0007669"/>
    <property type="project" value="InterPro"/>
</dbReference>
<evidence type="ECO:0000256" key="3">
    <source>
        <dbReference type="ARBA" id="ARBA00023163"/>
    </source>
</evidence>
<dbReference type="InterPro" id="IPR044295">
    <property type="entry name" value="BIM1/2/3"/>
</dbReference>
<dbReference type="InterPro" id="IPR036638">
    <property type="entry name" value="HLH_DNA-bd_sf"/>
</dbReference>
<dbReference type="GO" id="GO:0005634">
    <property type="term" value="C:nucleus"/>
    <property type="evidence" value="ECO:0007669"/>
    <property type="project" value="UniProtKB-SubCell"/>
</dbReference>
<evidence type="ECO:0000313" key="6">
    <source>
        <dbReference type="EMBL" id="KAB1211416.1"/>
    </source>
</evidence>
<dbReference type="SUPFAM" id="SSF47459">
    <property type="entry name" value="HLH, helix-loop-helix DNA-binding domain"/>
    <property type="match status" value="1"/>
</dbReference>
<dbReference type="GO" id="GO:0006351">
    <property type="term" value="P:DNA-templated transcription"/>
    <property type="evidence" value="ECO:0007669"/>
    <property type="project" value="InterPro"/>
</dbReference>
<name>A0A6A1VGV3_9ROSI</name>
<evidence type="ECO:0000313" key="7">
    <source>
        <dbReference type="Proteomes" id="UP000516437"/>
    </source>
</evidence>
<dbReference type="PANTHER" id="PTHR46412">
    <property type="entry name" value="BES1-INTERACTING MYC-LIKE PROTEIN"/>
    <property type="match status" value="1"/>
</dbReference>
<gene>
    <name evidence="6" type="ORF">CJ030_MR6G021394</name>
</gene>
<evidence type="ECO:0000256" key="4">
    <source>
        <dbReference type="ARBA" id="ARBA00023242"/>
    </source>
</evidence>
<accession>A0A6A1VGV3</accession>
<dbReference type="PANTHER" id="PTHR46412:SF9">
    <property type="entry name" value="TRANSCRIPTION FACTOR BIM3"/>
    <property type="match status" value="1"/>
</dbReference>